<dbReference type="SMART" id="SM00458">
    <property type="entry name" value="RICIN"/>
    <property type="match status" value="1"/>
</dbReference>
<dbReference type="SUPFAM" id="SSF53448">
    <property type="entry name" value="Nucleotide-diphospho-sugar transferases"/>
    <property type="match status" value="1"/>
</dbReference>
<sequence>MSFRVWQCGGQLEIIPCSVVGHVFRTKSPHTFPKGTNVIARNQVRLAEVWMDSYKKIFYRRNLQAAKMAQEKSFGDISERLQLREKLHCHNFSWYLHNVYPEMFVPDLTPTFYGAIKNLGTNQCLDVGENNRGGKPLIMYSCHGLGGNQYFEYTTQRDLRHNIAKQLCLHASKGALGLRNCHFTGKNSQVPKDEEWELTQIDPLLCHLLGSAHQELRIWYLPDIPGQKASHGPLQSQGPPSVVALCLGPRSSPERAPTSPSGNRIADIREPDHQLLWRP</sequence>
<evidence type="ECO:0000256" key="2">
    <source>
        <dbReference type="ARBA" id="ARBA00023157"/>
    </source>
</evidence>
<evidence type="ECO:0000313" key="5">
    <source>
        <dbReference type="EMBL" id="KAK2102164.1"/>
    </source>
</evidence>
<dbReference type="InterPro" id="IPR000772">
    <property type="entry name" value="Ricin_B_lectin"/>
</dbReference>
<evidence type="ECO:0000313" key="6">
    <source>
        <dbReference type="Proteomes" id="UP001266305"/>
    </source>
</evidence>
<evidence type="ECO:0000256" key="3">
    <source>
        <dbReference type="SAM" id="MobiDB-lite"/>
    </source>
</evidence>
<dbReference type="InterPro" id="IPR035992">
    <property type="entry name" value="Ricin_B-like_lectins"/>
</dbReference>
<proteinExistence type="predicted"/>
<reference evidence="5 6" key="1">
    <citation type="submission" date="2023-05" db="EMBL/GenBank/DDBJ databases">
        <title>B98-5 Cell Line De Novo Hybrid Assembly: An Optical Mapping Approach.</title>
        <authorList>
            <person name="Kananen K."/>
            <person name="Auerbach J.A."/>
            <person name="Kautto E."/>
            <person name="Blachly J.S."/>
        </authorList>
    </citation>
    <scope>NUCLEOTIDE SEQUENCE [LARGE SCALE GENOMIC DNA]</scope>
    <source>
        <strain evidence="5">B95-8</strain>
        <tissue evidence="5">Cell line</tissue>
    </source>
</reference>
<organism evidence="5 6">
    <name type="scientific">Saguinus oedipus</name>
    <name type="common">Cotton-top tamarin</name>
    <name type="synonym">Oedipomidas oedipus</name>
    <dbReference type="NCBI Taxonomy" id="9490"/>
    <lineage>
        <taxon>Eukaryota</taxon>
        <taxon>Metazoa</taxon>
        <taxon>Chordata</taxon>
        <taxon>Craniata</taxon>
        <taxon>Vertebrata</taxon>
        <taxon>Euteleostomi</taxon>
        <taxon>Mammalia</taxon>
        <taxon>Eutheria</taxon>
        <taxon>Euarchontoglires</taxon>
        <taxon>Primates</taxon>
        <taxon>Haplorrhini</taxon>
        <taxon>Platyrrhini</taxon>
        <taxon>Cebidae</taxon>
        <taxon>Callitrichinae</taxon>
        <taxon>Saguinus</taxon>
    </lineage>
</organism>
<dbReference type="SUPFAM" id="SSF50370">
    <property type="entry name" value="Ricin B-like lectins"/>
    <property type="match status" value="1"/>
</dbReference>
<name>A0ABQ9UYI0_SAGOE</name>
<dbReference type="Gene3D" id="3.90.550.10">
    <property type="entry name" value="Spore Coat Polysaccharide Biosynthesis Protein SpsA, Chain A"/>
    <property type="match status" value="1"/>
</dbReference>
<keyword evidence="6" id="KW-1185">Reference proteome</keyword>
<dbReference type="EMBL" id="JASSZA010000009">
    <property type="protein sequence ID" value="KAK2102164.1"/>
    <property type="molecule type" value="Genomic_DNA"/>
</dbReference>
<dbReference type="PROSITE" id="PS50231">
    <property type="entry name" value="RICIN_B_LECTIN"/>
    <property type="match status" value="1"/>
</dbReference>
<dbReference type="PANTHER" id="PTHR11675">
    <property type="entry name" value="N-ACETYLGALACTOSAMINYLTRANSFERASE"/>
    <property type="match status" value="1"/>
</dbReference>
<evidence type="ECO:0000259" key="4">
    <source>
        <dbReference type="SMART" id="SM00458"/>
    </source>
</evidence>
<dbReference type="InterPro" id="IPR029044">
    <property type="entry name" value="Nucleotide-diphossugar_trans"/>
</dbReference>
<keyword evidence="1" id="KW-0430">Lectin</keyword>
<dbReference type="PANTHER" id="PTHR11675:SF58">
    <property type="entry name" value="POLYPEPTIDE N-ACETYLGALACTOSAMINYLTRANSFERASE 6"/>
    <property type="match status" value="1"/>
</dbReference>
<evidence type="ECO:0000256" key="1">
    <source>
        <dbReference type="ARBA" id="ARBA00022734"/>
    </source>
</evidence>
<dbReference type="Gene3D" id="2.80.10.50">
    <property type="match status" value="1"/>
</dbReference>
<dbReference type="Proteomes" id="UP001266305">
    <property type="component" value="Unassembled WGS sequence"/>
</dbReference>
<keyword evidence="2" id="KW-1015">Disulfide bond</keyword>
<feature type="region of interest" description="Disordered" evidence="3">
    <location>
        <begin position="247"/>
        <end position="271"/>
    </location>
</feature>
<comment type="caution">
    <text evidence="5">The sequence shown here is derived from an EMBL/GenBank/DDBJ whole genome shotgun (WGS) entry which is preliminary data.</text>
</comment>
<dbReference type="Pfam" id="PF00652">
    <property type="entry name" value="Ricin_B_lectin"/>
    <property type="match status" value="1"/>
</dbReference>
<feature type="domain" description="Ricin B lectin" evidence="4">
    <location>
        <begin position="111"/>
        <end position="240"/>
    </location>
</feature>
<gene>
    <name evidence="5" type="primary">GALNT6_3</name>
    <name evidence="5" type="ORF">P7K49_019831</name>
</gene>
<protein>
    <submittedName>
        <fullName evidence="5">Polypeptide N-acetylgalactosaminyltransferase 6</fullName>
    </submittedName>
</protein>
<accession>A0ABQ9UYI0</accession>